<protein>
    <recommendedName>
        <fullName evidence="4">Competence protein ComGF</fullName>
    </recommendedName>
</protein>
<gene>
    <name evidence="2" type="ORF">FC07_GL001702</name>
</gene>
<dbReference type="PATRIC" id="fig|1423726.3.peg.1762"/>
<evidence type="ECO:0000313" key="3">
    <source>
        <dbReference type="Proteomes" id="UP000051461"/>
    </source>
</evidence>
<keyword evidence="1" id="KW-0812">Transmembrane</keyword>
<keyword evidence="3" id="KW-1185">Reference proteome</keyword>
<dbReference type="InterPro" id="IPR016977">
    <property type="entry name" value="ComGF"/>
</dbReference>
<dbReference type="STRING" id="1423726.FC07_GL001702"/>
<accession>A0A0R1H374</accession>
<evidence type="ECO:0000313" key="2">
    <source>
        <dbReference type="EMBL" id="KRK41004.1"/>
    </source>
</evidence>
<organism evidence="2 3">
    <name type="scientific">Loigolactobacillus bifermentans DSM 20003</name>
    <dbReference type="NCBI Taxonomy" id="1423726"/>
    <lineage>
        <taxon>Bacteria</taxon>
        <taxon>Bacillati</taxon>
        <taxon>Bacillota</taxon>
        <taxon>Bacilli</taxon>
        <taxon>Lactobacillales</taxon>
        <taxon>Lactobacillaceae</taxon>
        <taxon>Loigolactobacillus</taxon>
    </lineage>
</organism>
<proteinExistence type="predicted"/>
<evidence type="ECO:0000256" key="1">
    <source>
        <dbReference type="SAM" id="Phobius"/>
    </source>
</evidence>
<dbReference type="Proteomes" id="UP000051461">
    <property type="component" value="Unassembled WGS sequence"/>
</dbReference>
<keyword evidence="1" id="KW-1133">Transmembrane helix</keyword>
<dbReference type="AlphaFoldDB" id="A0A0R1H374"/>
<comment type="caution">
    <text evidence="2">The sequence shown here is derived from an EMBL/GenBank/DDBJ whole genome shotgun (WGS) entry which is preliminary data.</text>
</comment>
<feature type="transmembrane region" description="Helical" evidence="1">
    <location>
        <begin position="15"/>
        <end position="34"/>
    </location>
</feature>
<evidence type="ECO:0008006" key="4">
    <source>
        <dbReference type="Google" id="ProtNLM"/>
    </source>
</evidence>
<name>A0A0R1H374_9LACO</name>
<dbReference type="EMBL" id="AZDA01000001">
    <property type="protein sequence ID" value="KRK41004.1"/>
    <property type="molecule type" value="Genomic_DNA"/>
</dbReference>
<keyword evidence="1" id="KW-0472">Membrane</keyword>
<sequence>MSTLQRLRGKFRPGFTLLEAVFALLILAVSMPLLQGQMKALMMAVQVNNVHERDNWQLANCQLERFLDQCQVVQCRPSRVQLYHLKEQKNYQLETYRPDATHFMLRLRGAERGHMPVFQQLKAVTLTYQAPCLTLTAVLRHSGETVQQHYYLEPKTKE</sequence>
<dbReference type="Pfam" id="PF15980">
    <property type="entry name" value="ComGF"/>
    <property type="match status" value="1"/>
</dbReference>
<reference evidence="2 3" key="1">
    <citation type="journal article" date="2015" name="Genome Announc.">
        <title>Expanding the biotechnology potential of lactobacilli through comparative genomics of 213 strains and associated genera.</title>
        <authorList>
            <person name="Sun Z."/>
            <person name="Harris H.M."/>
            <person name="McCann A."/>
            <person name="Guo C."/>
            <person name="Argimon S."/>
            <person name="Zhang W."/>
            <person name="Yang X."/>
            <person name="Jeffery I.B."/>
            <person name="Cooney J.C."/>
            <person name="Kagawa T.F."/>
            <person name="Liu W."/>
            <person name="Song Y."/>
            <person name="Salvetti E."/>
            <person name="Wrobel A."/>
            <person name="Rasinkangas P."/>
            <person name="Parkhill J."/>
            <person name="Rea M.C."/>
            <person name="O'Sullivan O."/>
            <person name="Ritari J."/>
            <person name="Douillard F.P."/>
            <person name="Paul Ross R."/>
            <person name="Yang R."/>
            <person name="Briner A.E."/>
            <person name="Felis G.E."/>
            <person name="de Vos W.M."/>
            <person name="Barrangou R."/>
            <person name="Klaenhammer T.R."/>
            <person name="Caufield P.W."/>
            <person name="Cui Y."/>
            <person name="Zhang H."/>
            <person name="O'Toole P.W."/>
        </authorList>
    </citation>
    <scope>NUCLEOTIDE SEQUENCE [LARGE SCALE GENOMIC DNA]</scope>
    <source>
        <strain evidence="2 3">DSM 20003</strain>
    </source>
</reference>